<accession>A0ABD5FKP0</accession>
<dbReference type="RefSeq" id="WP_311957339.1">
    <property type="nucleotide sequence ID" value="NZ_JARQDZ010000003.1"/>
</dbReference>
<dbReference type="Gene3D" id="2.30.30.290">
    <property type="entry name" value="YopX-like domains"/>
    <property type="match status" value="1"/>
</dbReference>
<name>A0ABD5FKP0_ENTCA</name>
<protein>
    <submittedName>
        <fullName evidence="2">YopX family protein</fullName>
    </submittedName>
</protein>
<dbReference type="InterPro" id="IPR010024">
    <property type="entry name" value="CHP16711"/>
</dbReference>
<dbReference type="NCBIfam" id="TIGR01671">
    <property type="entry name" value="phage_TIGR01671"/>
    <property type="match status" value="1"/>
</dbReference>
<dbReference type="InterPro" id="IPR023385">
    <property type="entry name" value="YopX-like_C"/>
</dbReference>
<reference evidence="2 3" key="1">
    <citation type="submission" date="2023-03" db="EMBL/GenBank/DDBJ databases">
        <authorList>
            <person name="Shen W."/>
            <person name="Cai J."/>
        </authorList>
    </citation>
    <scope>NUCLEOTIDE SEQUENCE [LARGE SCALE GENOMIC DNA]</scope>
    <source>
        <strain evidence="2 3">B516</strain>
    </source>
</reference>
<dbReference type="InterPro" id="IPR019096">
    <property type="entry name" value="YopX_protein"/>
</dbReference>
<feature type="domain" description="YopX protein" evidence="1">
    <location>
        <begin position="4"/>
        <end position="137"/>
    </location>
</feature>
<comment type="caution">
    <text evidence="2">The sequence shown here is derived from an EMBL/GenBank/DDBJ whole genome shotgun (WGS) entry which is preliminary data.</text>
</comment>
<proteinExistence type="predicted"/>
<dbReference type="SUPFAM" id="SSF159006">
    <property type="entry name" value="YopX-like"/>
    <property type="match status" value="1"/>
</dbReference>
<dbReference type="Proteomes" id="UP001253851">
    <property type="component" value="Unassembled WGS sequence"/>
</dbReference>
<evidence type="ECO:0000313" key="2">
    <source>
        <dbReference type="EMBL" id="MDT2982740.1"/>
    </source>
</evidence>
<dbReference type="EMBL" id="JARQDZ010000003">
    <property type="protein sequence ID" value="MDT2982740.1"/>
    <property type="molecule type" value="Genomic_DNA"/>
</dbReference>
<evidence type="ECO:0000259" key="1">
    <source>
        <dbReference type="Pfam" id="PF09643"/>
    </source>
</evidence>
<organism evidence="2 3">
    <name type="scientific">Enterococcus casseliflavus</name>
    <name type="common">Enterococcus flavescens</name>
    <dbReference type="NCBI Taxonomy" id="37734"/>
    <lineage>
        <taxon>Bacteria</taxon>
        <taxon>Bacillati</taxon>
        <taxon>Bacillota</taxon>
        <taxon>Bacilli</taxon>
        <taxon>Lactobacillales</taxon>
        <taxon>Enterococcaceae</taxon>
        <taxon>Enterococcus</taxon>
    </lineage>
</organism>
<dbReference type="AlphaFoldDB" id="A0ABD5FKP0"/>
<evidence type="ECO:0000313" key="3">
    <source>
        <dbReference type="Proteomes" id="UP001253851"/>
    </source>
</evidence>
<sequence length="140" mass="15850">MVPKFRAWLKDEKEMQGVLAFDTRGHSFLGIEGTHVTVDGWCDNFEVGKQADIMQSAEFKDKNGVEIFEGDIVKIAINNGFDYLDGNLSIVKKSEYHSGLICELLSNTLEYLITDEADTGYRYEVVGNIYENPELLEEKS</sequence>
<dbReference type="Pfam" id="PF09643">
    <property type="entry name" value="YopX"/>
    <property type="match status" value="1"/>
</dbReference>
<gene>
    <name evidence="2" type="ORF">P7I34_08710</name>
</gene>